<evidence type="ECO:0000313" key="2">
    <source>
        <dbReference type="Proteomes" id="UP000006365"/>
    </source>
</evidence>
<evidence type="ECO:0000313" key="1">
    <source>
        <dbReference type="EMBL" id="ADW19105.1"/>
    </source>
</evidence>
<sequence>MTEQRTYIQGMVLDEETRCTLADLCRLCGVSAERIHGMVEEGIISPEGYSPREWRFTFVAVKRVQTAIRLQNDLRVNLPGCALVLDLLDEIDELRRRARRG</sequence>
<dbReference type="Proteomes" id="UP000006365">
    <property type="component" value="Chromosome"/>
</dbReference>
<dbReference type="RefSeq" id="WP_015725630.1">
    <property type="nucleotide sequence ID" value="NC_014972.1"/>
</dbReference>
<dbReference type="Pfam" id="PF13591">
    <property type="entry name" value="MerR_2"/>
    <property type="match status" value="1"/>
</dbReference>
<reference evidence="1 2" key="1">
    <citation type="journal article" date="2011" name="Stand. Genomic Sci.">
        <title>Complete genome sequence of Desulfobulbus propionicus type strain (1pr3).</title>
        <authorList>
            <person name="Pagani I."/>
            <person name="Lapidus A."/>
            <person name="Nolan M."/>
            <person name="Lucas S."/>
            <person name="Hammon N."/>
            <person name="Deshpande S."/>
            <person name="Cheng J.F."/>
            <person name="Chertkov O."/>
            <person name="Davenport K."/>
            <person name="Tapia R."/>
            <person name="Han C."/>
            <person name="Goodwin L."/>
            <person name="Pitluck S."/>
            <person name="Liolios K."/>
            <person name="Mavromatis K."/>
            <person name="Ivanova N."/>
            <person name="Mikhailova N."/>
            <person name="Pati A."/>
            <person name="Chen A."/>
            <person name="Palaniappan K."/>
            <person name="Land M."/>
            <person name="Hauser L."/>
            <person name="Chang Y.J."/>
            <person name="Jeffries C.D."/>
            <person name="Detter J.C."/>
            <person name="Brambilla E."/>
            <person name="Kannan K.P."/>
            <person name="Djao O.D."/>
            <person name="Rohde M."/>
            <person name="Pukall R."/>
            <person name="Spring S."/>
            <person name="Goker M."/>
            <person name="Sikorski J."/>
            <person name="Woyke T."/>
            <person name="Bristow J."/>
            <person name="Eisen J.A."/>
            <person name="Markowitz V."/>
            <person name="Hugenholtz P."/>
            <person name="Kyrpides N.C."/>
            <person name="Klenk H.P."/>
        </authorList>
    </citation>
    <scope>NUCLEOTIDE SEQUENCE [LARGE SCALE GENOMIC DNA]</scope>
    <source>
        <strain evidence="2">ATCC 33891 / DSM 2032 / 1pr3</strain>
    </source>
</reference>
<dbReference type="EMBL" id="CP002364">
    <property type="protein sequence ID" value="ADW19105.1"/>
    <property type="molecule type" value="Genomic_DNA"/>
</dbReference>
<protein>
    <submittedName>
        <fullName evidence="1">Transcriptional regulator, MerR family</fullName>
    </submittedName>
</protein>
<accession>A0A7U3YPE6</accession>
<name>A0A7U3YPE6_DESPD</name>
<proteinExistence type="predicted"/>
<dbReference type="KEGG" id="dpr:Despr_2972"/>
<dbReference type="Gene3D" id="1.10.1660.10">
    <property type="match status" value="1"/>
</dbReference>
<gene>
    <name evidence="1" type="ordered locus">Despr_2972</name>
</gene>
<keyword evidence="2" id="KW-1185">Reference proteome</keyword>
<dbReference type="AlphaFoldDB" id="A0A7U3YPE6"/>
<organism evidence="1 2">
    <name type="scientific">Desulfobulbus propionicus (strain ATCC 33891 / DSM 2032 / VKM B-1956 / 1pr3)</name>
    <dbReference type="NCBI Taxonomy" id="577650"/>
    <lineage>
        <taxon>Bacteria</taxon>
        <taxon>Pseudomonadati</taxon>
        <taxon>Thermodesulfobacteriota</taxon>
        <taxon>Desulfobulbia</taxon>
        <taxon>Desulfobulbales</taxon>
        <taxon>Desulfobulbaceae</taxon>
        <taxon>Desulfobulbus</taxon>
    </lineage>
</organism>